<dbReference type="AlphaFoldDB" id="A0A511N3S9"/>
<sequence length="198" mass="21916">MKKGEQTRQHIVQHAAPIFNTRGYSGTSIQDVLRETGLEKGGLYNHFKSKDELALESFDYAVQLLREAHKAAQQGRQGTLDRLQGIFEVTLRSAQGEILAGGCPILNVSVESDDTHPLLKEKAQQAAMSLQNFIAQVLAVGIKKGEMKPELDPEATARVLFALFEGGILLTKLHDNPAYLHDARTHMLALLKLYQQEA</sequence>
<dbReference type="InterPro" id="IPR036271">
    <property type="entry name" value="Tet_transcr_reg_TetR-rel_C_sf"/>
</dbReference>
<dbReference type="PRINTS" id="PR00455">
    <property type="entry name" value="HTHTETR"/>
</dbReference>
<dbReference type="PROSITE" id="PS50977">
    <property type="entry name" value="HTH_TETR_2"/>
    <property type="match status" value="1"/>
</dbReference>
<name>A0A511N3S9_DEIC1</name>
<keyword evidence="2 4" id="KW-0238">DNA-binding</keyword>
<dbReference type="GO" id="GO:0003677">
    <property type="term" value="F:DNA binding"/>
    <property type="evidence" value="ECO:0007669"/>
    <property type="project" value="UniProtKB-UniRule"/>
</dbReference>
<proteinExistence type="predicted"/>
<dbReference type="PROSITE" id="PS01081">
    <property type="entry name" value="HTH_TETR_1"/>
    <property type="match status" value="1"/>
</dbReference>
<dbReference type="Pfam" id="PF00440">
    <property type="entry name" value="TetR_N"/>
    <property type="match status" value="1"/>
</dbReference>
<evidence type="ECO:0000313" key="7">
    <source>
        <dbReference type="Proteomes" id="UP000321306"/>
    </source>
</evidence>
<feature type="DNA-binding region" description="H-T-H motif" evidence="4">
    <location>
        <begin position="28"/>
        <end position="47"/>
    </location>
</feature>
<dbReference type="InterPro" id="IPR009057">
    <property type="entry name" value="Homeodomain-like_sf"/>
</dbReference>
<dbReference type="InterPro" id="IPR023772">
    <property type="entry name" value="DNA-bd_HTH_TetR-type_CS"/>
</dbReference>
<organism evidence="6 7">
    <name type="scientific">Deinococcus cellulosilyticus (strain DSM 18568 / NBRC 106333 / KACC 11606 / 5516J-15)</name>
    <dbReference type="NCBI Taxonomy" id="1223518"/>
    <lineage>
        <taxon>Bacteria</taxon>
        <taxon>Thermotogati</taxon>
        <taxon>Deinococcota</taxon>
        <taxon>Deinococci</taxon>
        <taxon>Deinococcales</taxon>
        <taxon>Deinococcaceae</taxon>
        <taxon>Deinococcus</taxon>
    </lineage>
</organism>
<evidence type="ECO:0000256" key="1">
    <source>
        <dbReference type="ARBA" id="ARBA00023015"/>
    </source>
</evidence>
<dbReference type="Pfam" id="PF16925">
    <property type="entry name" value="TetR_C_13"/>
    <property type="match status" value="1"/>
</dbReference>
<keyword evidence="7" id="KW-1185">Reference proteome</keyword>
<keyword evidence="1" id="KW-0805">Transcription regulation</keyword>
<reference evidence="6 7" key="1">
    <citation type="submission" date="2019-07" db="EMBL/GenBank/DDBJ databases">
        <title>Whole genome shotgun sequence of Deinococcus cellulosilyticus NBRC 106333.</title>
        <authorList>
            <person name="Hosoyama A."/>
            <person name="Uohara A."/>
            <person name="Ohji S."/>
            <person name="Ichikawa N."/>
        </authorList>
    </citation>
    <scope>NUCLEOTIDE SEQUENCE [LARGE SCALE GENOMIC DNA]</scope>
    <source>
        <strain evidence="6 7">NBRC 106333</strain>
    </source>
</reference>
<protein>
    <submittedName>
        <fullName evidence="6">TetR family transcriptional regulator</fullName>
    </submittedName>
</protein>
<keyword evidence="3" id="KW-0804">Transcription</keyword>
<evidence type="ECO:0000256" key="2">
    <source>
        <dbReference type="ARBA" id="ARBA00023125"/>
    </source>
</evidence>
<dbReference type="Proteomes" id="UP000321306">
    <property type="component" value="Unassembled WGS sequence"/>
</dbReference>
<dbReference type="Gene3D" id="1.10.357.10">
    <property type="entry name" value="Tetracycline Repressor, domain 2"/>
    <property type="match status" value="1"/>
</dbReference>
<accession>A0A511N3S9</accession>
<feature type="domain" description="HTH tetR-type" evidence="5">
    <location>
        <begin position="5"/>
        <end position="65"/>
    </location>
</feature>
<gene>
    <name evidence="6" type="ORF">DC3_31170</name>
</gene>
<comment type="caution">
    <text evidence="6">The sequence shown here is derived from an EMBL/GenBank/DDBJ whole genome shotgun (WGS) entry which is preliminary data.</text>
</comment>
<dbReference type="PANTHER" id="PTHR47506">
    <property type="entry name" value="TRANSCRIPTIONAL REGULATORY PROTEIN"/>
    <property type="match status" value="1"/>
</dbReference>
<dbReference type="SUPFAM" id="SSF48498">
    <property type="entry name" value="Tetracyclin repressor-like, C-terminal domain"/>
    <property type="match status" value="1"/>
</dbReference>
<dbReference type="SUPFAM" id="SSF46689">
    <property type="entry name" value="Homeodomain-like"/>
    <property type="match status" value="1"/>
</dbReference>
<evidence type="ECO:0000259" key="5">
    <source>
        <dbReference type="PROSITE" id="PS50977"/>
    </source>
</evidence>
<dbReference type="EMBL" id="BJXB01000013">
    <property type="protein sequence ID" value="GEM47482.1"/>
    <property type="molecule type" value="Genomic_DNA"/>
</dbReference>
<evidence type="ECO:0000256" key="3">
    <source>
        <dbReference type="ARBA" id="ARBA00023163"/>
    </source>
</evidence>
<dbReference type="InterPro" id="IPR011075">
    <property type="entry name" value="TetR_C"/>
</dbReference>
<dbReference type="RefSeq" id="WP_186816059.1">
    <property type="nucleotide sequence ID" value="NZ_BJXB01000013.1"/>
</dbReference>
<dbReference type="InterPro" id="IPR001647">
    <property type="entry name" value="HTH_TetR"/>
</dbReference>
<evidence type="ECO:0000313" key="6">
    <source>
        <dbReference type="EMBL" id="GEM47482.1"/>
    </source>
</evidence>
<evidence type="ECO:0000256" key="4">
    <source>
        <dbReference type="PROSITE-ProRule" id="PRU00335"/>
    </source>
</evidence>
<dbReference type="PANTHER" id="PTHR47506:SF3">
    <property type="entry name" value="HTH-TYPE TRANSCRIPTIONAL REGULATOR LMRA"/>
    <property type="match status" value="1"/>
</dbReference>